<evidence type="ECO:0000256" key="3">
    <source>
        <dbReference type="ARBA" id="ARBA00022692"/>
    </source>
</evidence>
<feature type="transmembrane region" description="Helical" evidence="7">
    <location>
        <begin position="342"/>
        <end position="358"/>
    </location>
</feature>
<evidence type="ECO:0000256" key="2">
    <source>
        <dbReference type="ARBA" id="ARBA00022475"/>
    </source>
</evidence>
<feature type="transmembrane region" description="Helical" evidence="7">
    <location>
        <begin position="141"/>
        <end position="159"/>
    </location>
</feature>
<evidence type="ECO:0000256" key="7">
    <source>
        <dbReference type="SAM" id="Phobius"/>
    </source>
</evidence>
<feature type="transmembrane region" description="Helical" evidence="7">
    <location>
        <begin position="286"/>
        <end position="312"/>
    </location>
</feature>
<feature type="transmembrane region" description="Helical" evidence="7">
    <location>
        <begin position="82"/>
        <end position="103"/>
    </location>
</feature>
<dbReference type="EMBL" id="JAKRVX010000003">
    <property type="protein sequence ID" value="MCL9817405.1"/>
    <property type="molecule type" value="Genomic_DNA"/>
</dbReference>
<evidence type="ECO:0000256" key="5">
    <source>
        <dbReference type="ARBA" id="ARBA00023136"/>
    </source>
</evidence>
<name>A0AAE3K9B8_9EURY</name>
<feature type="compositionally biased region" description="Basic and acidic residues" evidence="6">
    <location>
        <begin position="379"/>
        <end position="394"/>
    </location>
</feature>
<comment type="subcellular location">
    <subcellularLocation>
        <location evidence="1">Cell membrane</location>
        <topology evidence="1">Multi-pass membrane protein</topology>
    </subcellularLocation>
</comment>
<keyword evidence="2" id="KW-1003">Cell membrane</keyword>
<protein>
    <submittedName>
        <fullName evidence="8">Branched-chain amino acid ABC transporter permease</fullName>
    </submittedName>
</protein>
<dbReference type="RefSeq" id="WP_174653501.1">
    <property type="nucleotide sequence ID" value="NZ_JAKRVX010000003.1"/>
</dbReference>
<dbReference type="InterPro" id="IPR001851">
    <property type="entry name" value="ABC_transp_permease"/>
</dbReference>
<evidence type="ECO:0000256" key="6">
    <source>
        <dbReference type="SAM" id="MobiDB-lite"/>
    </source>
</evidence>
<sequence length="394" mass="43283">MSSDTANRFDREQIRQTLDEEPLNLGVTIGDVSSFIGLIVMFLLLVGTGVLSFNYGLYLLGLIGMYGFMVVGLNIQWGYAGLINFSVIAFWGIGAYSAALLTSPGSPHDLMLSPLIALVVAIIASALVAVLIGIPTLRLRADYLAIASLGLAEVIRLILLNEREWTAGSRGISGSPELFAWIPAEPLIRLFSESASVRTGRNAIVIIGMLFIGYLFVRRIHRSPWGRAMRTIRGDEDLAKALGKDTYRLKMQAFVIGCIFMAVAGWFYVYAFQYLDPGELEPLQTFYVWVALILGGTGSDRGSLVGAVTIVAILEGTRFLNEIGTIVFIFETIPFIDLNVSAVRLLLVGILIILVVRFRPQGILPPKEELIWPGAAPERSAERQATREQREVEQ</sequence>
<evidence type="ECO:0000313" key="8">
    <source>
        <dbReference type="EMBL" id="MCL9817405.1"/>
    </source>
</evidence>
<accession>A0AAE3K9B8</accession>
<dbReference type="Proteomes" id="UP001203207">
    <property type="component" value="Unassembled WGS sequence"/>
</dbReference>
<feature type="transmembrane region" description="Helical" evidence="7">
    <location>
        <begin position="199"/>
        <end position="217"/>
    </location>
</feature>
<organism evidence="8 9">
    <name type="scientific">Natronocalculus amylovorans</name>
    <dbReference type="NCBI Taxonomy" id="2917812"/>
    <lineage>
        <taxon>Archaea</taxon>
        <taxon>Methanobacteriati</taxon>
        <taxon>Methanobacteriota</taxon>
        <taxon>Stenosarchaea group</taxon>
        <taxon>Halobacteria</taxon>
        <taxon>Halobacteriales</taxon>
        <taxon>Haloferacaceae</taxon>
        <taxon>Natronocalculus</taxon>
    </lineage>
</organism>
<feature type="transmembrane region" description="Helical" evidence="7">
    <location>
        <begin position="319"/>
        <end position="336"/>
    </location>
</feature>
<dbReference type="Pfam" id="PF02653">
    <property type="entry name" value="BPD_transp_2"/>
    <property type="match status" value="1"/>
</dbReference>
<evidence type="ECO:0000256" key="4">
    <source>
        <dbReference type="ARBA" id="ARBA00022989"/>
    </source>
</evidence>
<dbReference type="CDD" id="cd06581">
    <property type="entry name" value="TM_PBP1_LivM_like"/>
    <property type="match status" value="1"/>
</dbReference>
<dbReference type="GO" id="GO:0015658">
    <property type="term" value="F:branched-chain amino acid transmembrane transporter activity"/>
    <property type="evidence" value="ECO:0007669"/>
    <property type="project" value="InterPro"/>
</dbReference>
<comment type="caution">
    <text evidence="8">The sequence shown here is derived from an EMBL/GenBank/DDBJ whole genome shotgun (WGS) entry which is preliminary data.</text>
</comment>
<dbReference type="InterPro" id="IPR043428">
    <property type="entry name" value="LivM-like"/>
</dbReference>
<keyword evidence="9" id="KW-1185">Reference proteome</keyword>
<dbReference type="PANTHER" id="PTHR30482:SF10">
    <property type="entry name" value="HIGH-AFFINITY BRANCHED-CHAIN AMINO ACID TRANSPORT PROTEIN BRAE"/>
    <property type="match status" value="1"/>
</dbReference>
<dbReference type="PANTHER" id="PTHR30482">
    <property type="entry name" value="HIGH-AFFINITY BRANCHED-CHAIN AMINO ACID TRANSPORT SYSTEM PERMEASE"/>
    <property type="match status" value="1"/>
</dbReference>
<keyword evidence="5 7" id="KW-0472">Membrane</keyword>
<dbReference type="GO" id="GO:0005886">
    <property type="term" value="C:plasma membrane"/>
    <property type="evidence" value="ECO:0007669"/>
    <property type="project" value="UniProtKB-SubCell"/>
</dbReference>
<feature type="transmembrane region" description="Helical" evidence="7">
    <location>
        <begin position="115"/>
        <end position="134"/>
    </location>
</feature>
<evidence type="ECO:0000256" key="1">
    <source>
        <dbReference type="ARBA" id="ARBA00004651"/>
    </source>
</evidence>
<evidence type="ECO:0000313" key="9">
    <source>
        <dbReference type="Proteomes" id="UP001203207"/>
    </source>
</evidence>
<keyword evidence="3 7" id="KW-0812">Transmembrane</keyword>
<keyword evidence="4 7" id="KW-1133">Transmembrane helix</keyword>
<proteinExistence type="predicted"/>
<reference evidence="8" key="1">
    <citation type="journal article" date="2022" name="Syst. Appl. Microbiol.">
        <title>Natronocalculus amylovorans gen. nov., sp. nov., and Natranaeroarchaeum aerophilus sp. nov., dominant culturable amylolytic natronoarchaea from hypersaline soda lakes in southwestern Siberia.</title>
        <authorList>
            <person name="Sorokin D.Y."/>
            <person name="Elcheninov A.G."/>
            <person name="Khizhniak T.V."/>
            <person name="Koenen M."/>
            <person name="Bale N.J."/>
            <person name="Damste J.S.S."/>
            <person name="Kublanov I.V."/>
        </authorList>
    </citation>
    <scope>NUCLEOTIDE SEQUENCE</scope>
    <source>
        <strain evidence="8">AArc-St2</strain>
    </source>
</reference>
<feature type="transmembrane region" description="Helical" evidence="7">
    <location>
        <begin position="253"/>
        <end position="274"/>
    </location>
</feature>
<gene>
    <name evidence="8" type="ORF">AArcSt2_10670</name>
</gene>
<dbReference type="AlphaFoldDB" id="A0AAE3K9B8"/>
<feature type="transmembrane region" description="Helical" evidence="7">
    <location>
        <begin position="23"/>
        <end position="45"/>
    </location>
</feature>
<feature type="transmembrane region" description="Helical" evidence="7">
    <location>
        <begin position="57"/>
        <end position="75"/>
    </location>
</feature>
<feature type="region of interest" description="Disordered" evidence="6">
    <location>
        <begin position="375"/>
        <end position="394"/>
    </location>
</feature>
<reference evidence="8" key="2">
    <citation type="submission" date="2022-02" db="EMBL/GenBank/DDBJ databases">
        <authorList>
            <person name="Elcheninov A.G."/>
            <person name="Sorokin D.Y."/>
            <person name="Kublanov I.V."/>
        </authorList>
    </citation>
    <scope>NUCLEOTIDE SEQUENCE</scope>
    <source>
        <strain evidence="8">AArc-St2</strain>
    </source>
</reference>